<evidence type="ECO:0000256" key="1">
    <source>
        <dbReference type="ARBA" id="ARBA00004479"/>
    </source>
</evidence>
<dbReference type="PROSITE" id="PS51450">
    <property type="entry name" value="LRR"/>
    <property type="match status" value="1"/>
</dbReference>
<evidence type="ECO:0000256" key="19">
    <source>
        <dbReference type="PROSITE-ProRule" id="PRU10141"/>
    </source>
</evidence>
<dbReference type="EMBL" id="ASHM01014898">
    <property type="protein sequence ID" value="PNX96818.1"/>
    <property type="molecule type" value="Genomic_DNA"/>
</dbReference>
<keyword evidence="11 21" id="KW-0418">Kinase</keyword>
<evidence type="ECO:0000256" key="5">
    <source>
        <dbReference type="ARBA" id="ARBA00022614"/>
    </source>
</evidence>
<keyword evidence="15 21" id="KW-0675">Receptor</keyword>
<dbReference type="Pfam" id="PF13855">
    <property type="entry name" value="LRR_8"/>
    <property type="match status" value="1"/>
</dbReference>
<dbReference type="GO" id="GO:0004674">
    <property type="term" value="F:protein serine/threonine kinase activity"/>
    <property type="evidence" value="ECO:0007669"/>
    <property type="project" value="UniProtKB-KW"/>
</dbReference>
<evidence type="ECO:0000256" key="14">
    <source>
        <dbReference type="ARBA" id="ARBA00023136"/>
    </source>
</evidence>
<keyword evidence="12 19" id="KW-0067">ATP-binding</keyword>
<dbReference type="Gene3D" id="3.80.10.10">
    <property type="entry name" value="Ribonuclease Inhibitor"/>
    <property type="match status" value="2"/>
</dbReference>
<accession>A0A2K3N194</accession>
<feature type="non-terminal residue" evidence="21">
    <location>
        <position position="1"/>
    </location>
</feature>
<keyword evidence="16" id="KW-0325">Glycoprotein</keyword>
<feature type="domain" description="Protein kinase" evidence="20">
    <location>
        <begin position="259"/>
        <end position="533"/>
    </location>
</feature>
<evidence type="ECO:0000313" key="22">
    <source>
        <dbReference type="Proteomes" id="UP000236291"/>
    </source>
</evidence>
<comment type="subcellular location">
    <subcellularLocation>
        <location evidence="1">Membrane</location>
        <topology evidence="1">Single-pass type I membrane protein</topology>
    </subcellularLocation>
</comment>
<reference evidence="21 22" key="1">
    <citation type="journal article" date="2014" name="Am. J. Bot.">
        <title>Genome assembly and annotation for red clover (Trifolium pratense; Fabaceae).</title>
        <authorList>
            <person name="Istvanek J."/>
            <person name="Jaros M."/>
            <person name="Krenek A."/>
            <person name="Repkova J."/>
        </authorList>
    </citation>
    <scope>NUCLEOTIDE SEQUENCE [LARGE SCALE GENOMIC DNA]</scope>
    <source>
        <strain evidence="22">cv. Tatra</strain>
        <tissue evidence="21">Young leaves</tissue>
    </source>
</reference>
<dbReference type="InterPro" id="IPR017441">
    <property type="entry name" value="Protein_kinase_ATP_BS"/>
</dbReference>
<proteinExistence type="predicted"/>
<protein>
    <recommendedName>
        <fullName evidence="2">non-specific serine/threonine protein kinase</fullName>
        <ecNumber evidence="2">2.7.11.1</ecNumber>
    </recommendedName>
</protein>
<dbReference type="EC" id="2.7.11.1" evidence="2"/>
<keyword evidence="10 19" id="KW-0547">Nucleotide-binding</keyword>
<dbReference type="PROSITE" id="PS50011">
    <property type="entry name" value="PROTEIN_KINASE_DOM"/>
    <property type="match status" value="1"/>
</dbReference>
<comment type="catalytic activity">
    <reaction evidence="18">
        <text>L-seryl-[protein] + ATP = O-phospho-L-seryl-[protein] + ADP + H(+)</text>
        <dbReference type="Rhea" id="RHEA:17989"/>
        <dbReference type="Rhea" id="RHEA-COMP:9863"/>
        <dbReference type="Rhea" id="RHEA-COMP:11604"/>
        <dbReference type="ChEBI" id="CHEBI:15378"/>
        <dbReference type="ChEBI" id="CHEBI:29999"/>
        <dbReference type="ChEBI" id="CHEBI:30616"/>
        <dbReference type="ChEBI" id="CHEBI:83421"/>
        <dbReference type="ChEBI" id="CHEBI:456216"/>
        <dbReference type="EC" id="2.7.11.1"/>
    </reaction>
</comment>
<comment type="caution">
    <text evidence="21">The sequence shown here is derived from an EMBL/GenBank/DDBJ whole genome shotgun (WGS) entry which is preliminary data.</text>
</comment>
<gene>
    <name evidence="21" type="ORF">L195_g020032</name>
</gene>
<dbReference type="InterPro" id="IPR051420">
    <property type="entry name" value="Ser_Thr_Kinases_DiverseReg"/>
</dbReference>
<keyword evidence="14" id="KW-0472">Membrane</keyword>
<dbReference type="PROSITE" id="PS00107">
    <property type="entry name" value="PROTEIN_KINASE_ATP"/>
    <property type="match status" value="1"/>
</dbReference>
<keyword evidence="13" id="KW-1133">Transmembrane helix</keyword>
<dbReference type="PROSITE" id="PS00109">
    <property type="entry name" value="PROTEIN_KINASE_TYR"/>
    <property type="match status" value="1"/>
</dbReference>
<evidence type="ECO:0000256" key="17">
    <source>
        <dbReference type="ARBA" id="ARBA00047899"/>
    </source>
</evidence>
<evidence type="ECO:0000256" key="11">
    <source>
        <dbReference type="ARBA" id="ARBA00022777"/>
    </source>
</evidence>
<dbReference type="Pfam" id="PF00069">
    <property type="entry name" value="Pkinase"/>
    <property type="match status" value="1"/>
</dbReference>
<dbReference type="PANTHER" id="PTHR48005:SF16">
    <property type="entry name" value="MDIS1-INTERACTING RECEPTOR LIKE KINASE 2-LIKE ISOFORM X1"/>
    <property type="match status" value="1"/>
</dbReference>
<evidence type="ECO:0000256" key="7">
    <source>
        <dbReference type="ARBA" id="ARBA00022692"/>
    </source>
</evidence>
<dbReference type="InterPro" id="IPR008266">
    <property type="entry name" value="Tyr_kinase_AS"/>
</dbReference>
<keyword evidence="8" id="KW-0732">Signal</keyword>
<dbReference type="InterPro" id="IPR000719">
    <property type="entry name" value="Prot_kinase_dom"/>
</dbReference>
<dbReference type="FunFam" id="3.80.10.10:FF:000383">
    <property type="entry name" value="Leucine-rich repeat receptor protein kinase EMS1"/>
    <property type="match status" value="1"/>
</dbReference>
<keyword evidence="9" id="KW-0677">Repeat</keyword>
<reference evidence="21 22" key="2">
    <citation type="journal article" date="2017" name="Front. Plant Sci.">
        <title>Gene Classification and Mining of Molecular Markers Useful in Red Clover (Trifolium pratense) Breeding.</title>
        <authorList>
            <person name="Istvanek J."/>
            <person name="Dluhosova J."/>
            <person name="Dluhos P."/>
            <person name="Patkova L."/>
            <person name="Nedelnik J."/>
            <person name="Repkova J."/>
        </authorList>
    </citation>
    <scope>NUCLEOTIDE SEQUENCE [LARGE SCALE GENOMIC DNA]</scope>
    <source>
        <strain evidence="22">cv. Tatra</strain>
        <tissue evidence="21">Young leaves</tissue>
    </source>
</reference>
<dbReference type="AlphaFoldDB" id="A0A2K3N194"/>
<dbReference type="FunFam" id="1.10.510.10:FF:000445">
    <property type="entry name" value="MDIS1-interacting receptor like kinase 2"/>
    <property type="match status" value="1"/>
</dbReference>
<evidence type="ECO:0000256" key="15">
    <source>
        <dbReference type="ARBA" id="ARBA00023170"/>
    </source>
</evidence>
<evidence type="ECO:0000259" key="20">
    <source>
        <dbReference type="PROSITE" id="PS50011"/>
    </source>
</evidence>
<evidence type="ECO:0000256" key="8">
    <source>
        <dbReference type="ARBA" id="ARBA00022729"/>
    </source>
</evidence>
<sequence>GTEPATVISQLQMEANAILNSGWWNISDGRFNISHRCNWSEITCNEAGSIRTIRIDPKRIHSEASSGKHFTTLNMSAFNNLESLIFRQIGLQGTIPTEIGLLSKLTHLDMSDNFLQGEMPLSLCNLRQLRNYLEGEVNPSIANLRQLEYLDISFNNFQGSIPPQWWLLKNLTTLNLSNNRFKGEIPSSLENLKKLQYLYISNNYIEAFSLLICFILGHNSIKNKRASTTTIAKNGDLFCIWNYNGKIAHDDIIRATEDFDMRYCIGTGAYGSVYKAQLPCGKVVALKKLHGYEAEVPAFDESFRNEVNILSEIRHRHIVKLYGFCLHKRIMFLIYQYMEKGSLFSVLYNDVDAVEFKWRKRVNIIKGVASALSYLHHDFTFPIVHRDISSGNILLNNEWQPSVSDFGTARLLQHDSSNQTIVAGTIGYIAPELAYTMVVSEKCDVYSFGVVVLETLMGRHPKEILSSLQLGSAQSMKLCEVLDQRLPQPNNVTVILGIIRVAVIAFACLNLNPCSRPTMKCVSQCFGIELPPLTIPLSEISIQQLMSQEFKALFHIVGPEKQNL</sequence>
<keyword evidence="7" id="KW-0812">Transmembrane</keyword>
<dbReference type="InterPro" id="IPR001611">
    <property type="entry name" value="Leu-rich_rpt"/>
</dbReference>
<evidence type="ECO:0000256" key="13">
    <source>
        <dbReference type="ARBA" id="ARBA00022989"/>
    </source>
</evidence>
<feature type="binding site" evidence="19">
    <location>
        <position position="287"/>
    </location>
    <ligand>
        <name>ATP</name>
        <dbReference type="ChEBI" id="CHEBI:30616"/>
    </ligand>
</feature>
<dbReference type="Gene3D" id="3.30.200.20">
    <property type="entry name" value="Phosphorylase Kinase, domain 1"/>
    <property type="match status" value="1"/>
</dbReference>
<keyword evidence="5" id="KW-0433">Leucine-rich repeat</keyword>
<evidence type="ECO:0000256" key="6">
    <source>
        <dbReference type="ARBA" id="ARBA00022679"/>
    </source>
</evidence>
<dbReference type="SUPFAM" id="SSF52058">
    <property type="entry name" value="L domain-like"/>
    <property type="match status" value="1"/>
</dbReference>
<evidence type="ECO:0000256" key="4">
    <source>
        <dbReference type="ARBA" id="ARBA00022553"/>
    </source>
</evidence>
<dbReference type="InterPro" id="IPR032675">
    <property type="entry name" value="LRR_dom_sf"/>
</dbReference>
<dbReference type="STRING" id="57577.A0A2K3N194"/>
<evidence type="ECO:0000256" key="16">
    <source>
        <dbReference type="ARBA" id="ARBA00023180"/>
    </source>
</evidence>
<evidence type="ECO:0000256" key="2">
    <source>
        <dbReference type="ARBA" id="ARBA00012513"/>
    </source>
</evidence>
<dbReference type="InterPro" id="IPR011009">
    <property type="entry name" value="Kinase-like_dom_sf"/>
</dbReference>
<keyword evidence="6" id="KW-0808">Transferase</keyword>
<evidence type="ECO:0000313" key="21">
    <source>
        <dbReference type="EMBL" id="PNX96818.1"/>
    </source>
</evidence>
<evidence type="ECO:0000256" key="18">
    <source>
        <dbReference type="ARBA" id="ARBA00048679"/>
    </source>
</evidence>
<evidence type="ECO:0000256" key="12">
    <source>
        <dbReference type="ARBA" id="ARBA00022840"/>
    </source>
</evidence>
<dbReference type="PANTHER" id="PTHR48005">
    <property type="entry name" value="LEUCINE RICH REPEAT KINASE 2"/>
    <property type="match status" value="1"/>
</dbReference>
<keyword evidence="4" id="KW-0597">Phosphoprotein</keyword>
<dbReference type="GO" id="GO:0016020">
    <property type="term" value="C:membrane"/>
    <property type="evidence" value="ECO:0007669"/>
    <property type="project" value="UniProtKB-SubCell"/>
</dbReference>
<dbReference type="Gene3D" id="1.10.510.10">
    <property type="entry name" value="Transferase(Phosphotransferase) domain 1"/>
    <property type="match status" value="1"/>
</dbReference>
<organism evidence="21 22">
    <name type="scientific">Trifolium pratense</name>
    <name type="common">Red clover</name>
    <dbReference type="NCBI Taxonomy" id="57577"/>
    <lineage>
        <taxon>Eukaryota</taxon>
        <taxon>Viridiplantae</taxon>
        <taxon>Streptophyta</taxon>
        <taxon>Embryophyta</taxon>
        <taxon>Tracheophyta</taxon>
        <taxon>Spermatophyta</taxon>
        <taxon>Magnoliopsida</taxon>
        <taxon>eudicotyledons</taxon>
        <taxon>Gunneridae</taxon>
        <taxon>Pentapetalae</taxon>
        <taxon>rosids</taxon>
        <taxon>fabids</taxon>
        <taxon>Fabales</taxon>
        <taxon>Fabaceae</taxon>
        <taxon>Papilionoideae</taxon>
        <taxon>50 kb inversion clade</taxon>
        <taxon>NPAAA clade</taxon>
        <taxon>Hologalegina</taxon>
        <taxon>IRL clade</taxon>
        <taxon>Trifolieae</taxon>
        <taxon>Trifolium</taxon>
    </lineage>
</organism>
<dbReference type="FunFam" id="3.30.200.20:FF:000309">
    <property type="entry name" value="Leucine-rich repeat receptor protein kinase MSP1"/>
    <property type="match status" value="1"/>
</dbReference>
<evidence type="ECO:0000256" key="3">
    <source>
        <dbReference type="ARBA" id="ARBA00022527"/>
    </source>
</evidence>
<dbReference type="GO" id="GO:0005524">
    <property type="term" value="F:ATP binding"/>
    <property type="evidence" value="ECO:0007669"/>
    <property type="project" value="UniProtKB-UniRule"/>
</dbReference>
<evidence type="ECO:0000256" key="10">
    <source>
        <dbReference type="ARBA" id="ARBA00022741"/>
    </source>
</evidence>
<keyword evidence="3" id="KW-0723">Serine/threonine-protein kinase</keyword>
<comment type="catalytic activity">
    <reaction evidence="17">
        <text>L-threonyl-[protein] + ATP = O-phospho-L-threonyl-[protein] + ADP + H(+)</text>
        <dbReference type="Rhea" id="RHEA:46608"/>
        <dbReference type="Rhea" id="RHEA-COMP:11060"/>
        <dbReference type="Rhea" id="RHEA-COMP:11605"/>
        <dbReference type="ChEBI" id="CHEBI:15378"/>
        <dbReference type="ChEBI" id="CHEBI:30013"/>
        <dbReference type="ChEBI" id="CHEBI:30616"/>
        <dbReference type="ChEBI" id="CHEBI:61977"/>
        <dbReference type="ChEBI" id="CHEBI:456216"/>
        <dbReference type="EC" id="2.7.11.1"/>
    </reaction>
</comment>
<dbReference type="SUPFAM" id="SSF56112">
    <property type="entry name" value="Protein kinase-like (PK-like)"/>
    <property type="match status" value="1"/>
</dbReference>
<dbReference type="Pfam" id="PF00560">
    <property type="entry name" value="LRR_1"/>
    <property type="match status" value="1"/>
</dbReference>
<evidence type="ECO:0000256" key="9">
    <source>
        <dbReference type="ARBA" id="ARBA00022737"/>
    </source>
</evidence>
<dbReference type="Proteomes" id="UP000236291">
    <property type="component" value="Unassembled WGS sequence"/>
</dbReference>
<name>A0A2K3N194_TRIPR</name>